<dbReference type="Proteomes" id="UP000737391">
    <property type="component" value="Unassembled WGS sequence"/>
</dbReference>
<gene>
    <name evidence="3" type="ORF">FAGAP_4852</name>
</gene>
<reference evidence="3" key="1">
    <citation type="submission" date="2020-01" db="EMBL/GenBank/DDBJ databases">
        <title>Identification and distribution of gene clusters putatively required for synthesis of sphingolipid metabolism inhibitors in phylogenetically diverse species of the filamentous fungus Fusarium.</title>
        <authorList>
            <person name="Kim H.-S."/>
            <person name="Busman M."/>
            <person name="Brown D.W."/>
            <person name="Divon H."/>
            <person name="Uhlig S."/>
            <person name="Proctor R.H."/>
        </authorList>
    </citation>
    <scope>NUCLEOTIDE SEQUENCE</scope>
    <source>
        <strain evidence="3">NRRL 31653</strain>
    </source>
</reference>
<protein>
    <submittedName>
        <fullName evidence="3">Fem-1 like B</fullName>
    </submittedName>
</protein>
<sequence>MVALWLFLVLLALSTESVADGPCETSLGSSAVDTIHTSTTTRKGTITITDKIIIQTVPLNVTKSKTSLARATVADKTTSQRNSTVGNKSRPTDIRVNPSTVGITKTTTIKTTFTKLATVTASPEAKIATITVASTYYTLNFLFVVTDFTETNRNTITTTTYFTTTIGRRSGFTAIRDNMERMSSELEERTTTVGFAAKLFSHTLLFICTDDMRIKTTVTTTSFRVQTQSLPRPSTTTSTVTVWTTINETQYPPGLATTVTTTVNPIQTALINVTKTITVDETGEYDTMYHSLQLTCIKSHWKDEFPQKRTTMSAIGTARTTSPGRQETIG</sequence>
<keyword evidence="4" id="KW-1185">Reference proteome</keyword>
<accession>A0A9P5BHX2</accession>
<feature type="signal peptide" evidence="2">
    <location>
        <begin position="1"/>
        <end position="19"/>
    </location>
</feature>
<dbReference type="AlphaFoldDB" id="A0A9P5BHX2"/>
<feature type="region of interest" description="Disordered" evidence="1">
    <location>
        <begin position="72"/>
        <end position="93"/>
    </location>
</feature>
<dbReference type="EMBL" id="LUFC02000298">
    <property type="protein sequence ID" value="KAF4498976.1"/>
    <property type="molecule type" value="Genomic_DNA"/>
</dbReference>
<keyword evidence="2" id="KW-0732">Signal</keyword>
<evidence type="ECO:0000256" key="2">
    <source>
        <dbReference type="SAM" id="SignalP"/>
    </source>
</evidence>
<evidence type="ECO:0000313" key="4">
    <source>
        <dbReference type="Proteomes" id="UP000737391"/>
    </source>
</evidence>
<feature type="region of interest" description="Disordered" evidence="1">
    <location>
        <begin position="310"/>
        <end position="330"/>
    </location>
</feature>
<proteinExistence type="predicted"/>
<evidence type="ECO:0000256" key="1">
    <source>
        <dbReference type="SAM" id="MobiDB-lite"/>
    </source>
</evidence>
<evidence type="ECO:0000313" key="3">
    <source>
        <dbReference type="EMBL" id="KAF4498976.1"/>
    </source>
</evidence>
<comment type="caution">
    <text evidence="3">The sequence shown here is derived from an EMBL/GenBank/DDBJ whole genome shotgun (WGS) entry which is preliminary data.</text>
</comment>
<feature type="compositionally biased region" description="Polar residues" evidence="1">
    <location>
        <begin position="72"/>
        <end position="89"/>
    </location>
</feature>
<organism evidence="3 4">
    <name type="scientific">Fusarium agapanthi</name>
    <dbReference type="NCBI Taxonomy" id="1803897"/>
    <lineage>
        <taxon>Eukaryota</taxon>
        <taxon>Fungi</taxon>
        <taxon>Dikarya</taxon>
        <taxon>Ascomycota</taxon>
        <taxon>Pezizomycotina</taxon>
        <taxon>Sordariomycetes</taxon>
        <taxon>Hypocreomycetidae</taxon>
        <taxon>Hypocreales</taxon>
        <taxon>Nectriaceae</taxon>
        <taxon>Fusarium</taxon>
        <taxon>Fusarium fujikuroi species complex</taxon>
    </lineage>
</organism>
<feature type="chain" id="PRO_5040194750" evidence="2">
    <location>
        <begin position="20"/>
        <end position="330"/>
    </location>
</feature>
<name>A0A9P5BHX2_9HYPO</name>
<dbReference type="OrthoDB" id="5105252at2759"/>